<evidence type="ECO:0000313" key="1">
    <source>
        <dbReference type="EMBL" id="MFC6121752.1"/>
    </source>
</evidence>
<dbReference type="EMBL" id="JBHSRG010000005">
    <property type="protein sequence ID" value="MFC6121752.1"/>
    <property type="molecule type" value="Genomic_DNA"/>
</dbReference>
<gene>
    <name evidence="1" type="ORF">ACFPZP_11910</name>
</gene>
<dbReference type="RefSeq" id="WP_378108964.1">
    <property type="nucleotide sequence ID" value="NZ_JBHSRG010000005.1"/>
</dbReference>
<reference evidence="2" key="1">
    <citation type="journal article" date="2019" name="Int. J. Syst. Evol. Microbiol.">
        <title>The Global Catalogue of Microorganisms (GCM) 10K type strain sequencing project: providing services to taxonomists for standard genome sequencing and annotation.</title>
        <authorList>
            <consortium name="The Broad Institute Genomics Platform"/>
            <consortium name="The Broad Institute Genome Sequencing Center for Infectious Disease"/>
            <person name="Wu L."/>
            <person name="Ma J."/>
        </authorList>
    </citation>
    <scope>NUCLEOTIDE SEQUENCE [LARGE SCALE GENOMIC DNA]</scope>
    <source>
        <strain evidence="2">JCM30009</strain>
    </source>
</reference>
<name>A0ABW1Q0K1_9ENTR</name>
<comment type="caution">
    <text evidence="1">The sequence shown here is derived from an EMBL/GenBank/DDBJ whole genome shotgun (WGS) entry which is preliminary data.</text>
</comment>
<dbReference type="Proteomes" id="UP001596169">
    <property type="component" value="Unassembled WGS sequence"/>
</dbReference>
<keyword evidence="2" id="KW-1185">Reference proteome</keyword>
<organism evidence="1 2">
    <name type="scientific">Citrobacter bitternis</name>
    <dbReference type="NCBI Taxonomy" id="1585982"/>
    <lineage>
        <taxon>Bacteria</taxon>
        <taxon>Pseudomonadati</taxon>
        <taxon>Pseudomonadota</taxon>
        <taxon>Gammaproteobacteria</taxon>
        <taxon>Enterobacterales</taxon>
        <taxon>Enterobacteriaceae</taxon>
        <taxon>Citrobacter</taxon>
    </lineage>
</organism>
<evidence type="ECO:0000313" key="2">
    <source>
        <dbReference type="Proteomes" id="UP001596169"/>
    </source>
</evidence>
<sequence length="69" mass="7953">MANSLLDAQNQWQIRRAIILNDNPEMALTIQYLDSMVEKAVRSAIEIAHRVDWDFREAEKRAKEVAPGD</sequence>
<proteinExistence type="predicted"/>
<protein>
    <submittedName>
        <fullName evidence="1">Uncharacterized protein</fullName>
    </submittedName>
</protein>
<accession>A0ABW1Q0K1</accession>